<dbReference type="InterPro" id="IPR051396">
    <property type="entry name" value="Bact_Antivir_Def_Nuclease"/>
</dbReference>
<accession>A0A4P2QD75</accession>
<dbReference type="OrthoDB" id="7024727at2"/>
<evidence type="ECO:0000259" key="1">
    <source>
        <dbReference type="Pfam" id="PF13304"/>
    </source>
</evidence>
<dbReference type="GO" id="GO:0016887">
    <property type="term" value="F:ATP hydrolysis activity"/>
    <property type="evidence" value="ECO:0007669"/>
    <property type="project" value="InterPro"/>
</dbReference>
<dbReference type="EMBL" id="CP012670">
    <property type="protein sequence ID" value="AUX27720.1"/>
    <property type="molecule type" value="Genomic_DNA"/>
</dbReference>
<dbReference type="Gene3D" id="3.40.50.300">
    <property type="entry name" value="P-loop containing nucleotide triphosphate hydrolases"/>
    <property type="match status" value="1"/>
</dbReference>
<proteinExistence type="predicted"/>
<organism evidence="2 3">
    <name type="scientific">Sorangium cellulosum</name>
    <name type="common">Polyangium cellulosum</name>
    <dbReference type="NCBI Taxonomy" id="56"/>
    <lineage>
        <taxon>Bacteria</taxon>
        <taxon>Pseudomonadati</taxon>
        <taxon>Myxococcota</taxon>
        <taxon>Polyangia</taxon>
        <taxon>Polyangiales</taxon>
        <taxon>Polyangiaceae</taxon>
        <taxon>Sorangium</taxon>
    </lineage>
</organism>
<feature type="domain" description="ATPase AAA-type core" evidence="1">
    <location>
        <begin position="311"/>
        <end position="367"/>
    </location>
</feature>
<sequence length="457" mass="51336">MKPRWKLSVEAFGKIERAEVDVRPLTLFAGPNNSGKSYLVSLLWGLVALPGELVPQQCPELEAANAWIAQHIEEGKASFEHDLTNDEIVLFDRLFDALLTANRSRLSGRLFNNDAVPLGAVSFQRACGERRLRLRWRREPDGQSVAEVLWPGDQCVHVTLPSSSIDYLRMRIRELVMRAAVFERLSAVMPGLELFDESTPVYLPASRTGFMHLYKAAARRSMHETFRRTGEKREFSLDLTTPAFHFIDMLAFGLKREQSQRYAEEAAFLEQSMTGEVELLAGAGAVNEYRYRPTGTAAPLPMQLSSALVTELAPLVLVLRHLSSFPALILEEPEAHLHPALQRRIAQAIGRLVHKGLFVWVTTHSENFCQEINNLIKLGSLPPDKRAEAQQKLEYDPQDYLDLDDVSGCELRLDPTGERSTTVAMKRTEAGLVMPTFNQAIVKLSQDVAYLDGLLNE</sequence>
<dbReference type="AlphaFoldDB" id="A0A4P2QD75"/>
<name>A0A4P2QD75_SORCE</name>
<dbReference type="PANTHER" id="PTHR43581:SF2">
    <property type="entry name" value="EXCINUCLEASE ATPASE SUBUNIT"/>
    <property type="match status" value="1"/>
</dbReference>
<evidence type="ECO:0000313" key="2">
    <source>
        <dbReference type="EMBL" id="AUX27720.1"/>
    </source>
</evidence>
<reference evidence="2 3" key="1">
    <citation type="submission" date="2015-09" db="EMBL/GenBank/DDBJ databases">
        <title>Sorangium comparison.</title>
        <authorList>
            <person name="Zaburannyi N."/>
            <person name="Bunk B."/>
            <person name="Overmann J."/>
            <person name="Mueller R."/>
        </authorList>
    </citation>
    <scope>NUCLEOTIDE SEQUENCE [LARGE SCALE GENOMIC DNA]</scope>
    <source>
        <strain evidence="2 3">So ceGT47</strain>
    </source>
</reference>
<dbReference type="Proteomes" id="UP000295781">
    <property type="component" value="Chromosome"/>
</dbReference>
<evidence type="ECO:0000313" key="3">
    <source>
        <dbReference type="Proteomes" id="UP000295781"/>
    </source>
</evidence>
<dbReference type="InterPro" id="IPR003959">
    <property type="entry name" value="ATPase_AAA_core"/>
</dbReference>
<dbReference type="RefSeq" id="WP_129356183.1">
    <property type="nucleotide sequence ID" value="NZ_CP012670.1"/>
</dbReference>
<dbReference type="Pfam" id="PF13304">
    <property type="entry name" value="AAA_21"/>
    <property type="match status" value="1"/>
</dbReference>
<dbReference type="GO" id="GO:0005524">
    <property type="term" value="F:ATP binding"/>
    <property type="evidence" value="ECO:0007669"/>
    <property type="project" value="InterPro"/>
</dbReference>
<gene>
    <name evidence="2" type="ORF">SOCEGT47_083180</name>
</gene>
<dbReference type="SUPFAM" id="SSF52540">
    <property type="entry name" value="P-loop containing nucleoside triphosphate hydrolases"/>
    <property type="match status" value="1"/>
</dbReference>
<dbReference type="InterPro" id="IPR027417">
    <property type="entry name" value="P-loop_NTPase"/>
</dbReference>
<dbReference type="PANTHER" id="PTHR43581">
    <property type="entry name" value="ATP/GTP PHOSPHATASE"/>
    <property type="match status" value="1"/>
</dbReference>
<protein>
    <recommendedName>
        <fullName evidence="1">ATPase AAA-type core domain-containing protein</fullName>
    </recommendedName>
</protein>